<proteinExistence type="predicted"/>
<gene>
    <name evidence="4" type="ORF">D9757_005920</name>
</gene>
<evidence type="ECO:0008006" key="6">
    <source>
        <dbReference type="Google" id="ProtNLM"/>
    </source>
</evidence>
<dbReference type="GO" id="GO:0045944">
    <property type="term" value="P:positive regulation of transcription by RNA polymerase II"/>
    <property type="evidence" value="ECO:0007669"/>
    <property type="project" value="TreeGrafter"/>
</dbReference>
<evidence type="ECO:0000259" key="2">
    <source>
        <dbReference type="PROSITE" id="PS50090"/>
    </source>
</evidence>
<dbReference type="PANTHER" id="PTHR45614">
    <property type="entry name" value="MYB PROTEIN-RELATED"/>
    <property type="match status" value="1"/>
</dbReference>
<sequence>MGPLAECAKRWTDTLDPTIDRSGWHPEQDQILLDAVKLHGTCWKNIVRTYFPGKTGLSAKNRYTSLTRMQNLSRRPQRVRARSAEDDGQSSSSHTSNESQLPSLHTPPLKQEESWPRHTYSPLHSSSNHPDWEISSSPHAEPHCHHSHSFSTPSYESRPLYSVESSTTYWSTHPTSSTRRQASYSDYDYNTYLSYHSSSSSVVPFSREHGSFYGSSHHSFLPQHPSYRMQDGPYAFHTW</sequence>
<dbReference type="SMART" id="SM00717">
    <property type="entry name" value="SANT"/>
    <property type="match status" value="1"/>
</dbReference>
<dbReference type="CDD" id="cd00167">
    <property type="entry name" value="SANT"/>
    <property type="match status" value="1"/>
</dbReference>
<reference evidence="4 5" key="1">
    <citation type="journal article" date="2020" name="ISME J.">
        <title>Uncovering the hidden diversity of litter-decomposition mechanisms in mushroom-forming fungi.</title>
        <authorList>
            <person name="Floudas D."/>
            <person name="Bentzer J."/>
            <person name="Ahren D."/>
            <person name="Johansson T."/>
            <person name="Persson P."/>
            <person name="Tunlid A."/>
        </authorList>
    </citation>
    <scope>NUCLEOTIDE SEQUENCE [LARGE SCALE GENOMIC DNA]</scope>
    <source>
        <strain evidence="4 5">CBS 406.79</strain>
    </source>
</reference>
<dbReference type="InterPro" id="IPR050560">
    <property type="entry name" value="MYB_TF"/>
</dbReference>
<name>A0A8H5HNQ6_9AGAR</name>
<accession>A0A8H5HNQ6</accession>
<dbReference type="SUPFAM" id="SSF46689">
    <property type="entry name" value="Homeodomain-like"/>
    <property type="match status" value="1"/>
</dbReference>
<comment type="caution">
    <text evidence="4">The sequence shown here is derived from an EMBL/GenBank/DDBJ whole genome shotgun (WGS) entry which is preliminary data.</text>
</comment>
<feature type="domain" description="Myb-like" evidence="2">
    <location>
        <begin position="16"/>
        <end position="67"/>
    </location>
</feature>
<dbReference type="PROSITE" id="PS51294">
    <property type="entry name" value="HTH_MYB"/>
    <property type="match status" value="1"/>
</dbReference>
<dbReference type="EMBL" id="JAACJN010000035">
    <property type="protein sequence ID" value="KAF5386471.1"/>
    <property type="molecule type" value="Genomic_DNA"/>
</dbReference>
<organism evidence="4 5">
    <name type="scientific">Collybiopsis confluens</name>
    <dbReference type="NCBI Taxonomy" id="2823264"/>
    <lineage>
        <taxon>Eukaryota</taxon>
        <taxon>Fungi</taxon>
        <taxon>Dikarya</taxon>
        <taxon>Basidiomycota</taxon>
        <taxon>Agaricomycotina</taxon>
        <taxon>Agaricomycetes</taxon>
        <taxon>Agaricomycetidae</taxon>
        <taxon>Agaricales</taxon>
        <taxon>Marasmiineae</taxon>
        <taxon>Omphalotaceae</taxon>
        <taxon>Collybiopsis</taxon>
    </lineage>
</organism>
<dbReference type="AlphaFoldDB" id="A0A8H5HNQ6"/>
<feature type="region of interest" description="Disordered" evidence="1">
    <location>
        <begin position="68"/>
        <end position="157"/>
    </location>
</feature>
<dbReference type="GO" id="GO:0000278">
    <property type="term" value="P:mitotic cell cycle"/>
    <property type="evidence" value="ECO:0007669"/>
    <property type="project" value="TreeGrafter"/>
</dbReference>
<dbReference type="Pfam" id="PF00249">
    <property type="entry name" value="Myb_DNA-binding"/>
    <property type="match status" value="1"/>
</dbReference>
<dbReference type="Proteomes" id="UP000518752">
    <property type="component" value="Unassembled WGS sequence"/>
</dbReference>
<dbReference type="GO" id="GO:0000981">
    <property type="term" value="F:DNA-binding transcription factor activity, RNA polymerase II-specific"/>
    <property type="evidence" value="ECO:0007669"/>
    <property type="project" value="TreeGrafter"/>
</dbReference>
<dbReference type="PANTHER" id="PTHR45614:SF199">
    <property type="entry name" value="MYB-LIKE TRANSCRIPTION FACTOR (EUROFUNG)-RELATED"/>
    <property type="match status" value="1"/>
</dbReference>
<dbReference type="OrthoDB" id="2143914at2759"/>
<dbReference type="GO" id="GO:0005634">
    <property type="term" value="C:nucleus"/>
    <property type="evidence" value="ECO:0007669"/>
    <property type="project" value="TreeGrafter"/>
</dbReference>
<dbReference type="GO" id="GO:0000978">
    <property type="term" value="F:RNA polymerase II cis-regulatory region sequence-specific DNA binding"/>
    <property type="evidence" value="ECO:0007669"/>
    <property type="project" value="TreeGrafter"/>
</dbReference>
<dbReference type="InterPro" id="IPR009057">
    <property type="entry name" value="Homeodomain-like_sf"/>
</dbReference>
<evidence type="ECO:0000313" key="5">
    <source>
        <dbReference type="Proteomes" id="UP000518752"/>
    </source>
</evidence>
<keyword evidence="5" id="KW-1185">Reference proteome</keyword>
<dbReference type="Gene3D" id="1.10.10.60">
    <property type="entry name" value="Homeodomain-like"/>
    <property type="match status" value="1"/>
</dbReference>
<protein>
    <recommendedName>
        <fullName evidence="6">Myb-like domain-containing protein</fullName>
    </recommendedName>
</protein>
<evidence type="ECO:0000259" key="3">
    <source>
        <dbReference type="PROSITE" id="PS51294"/>
    </source>
</evidence>
<dbReference type="PROSITE" id="PS50090">
    <property type="entry name" value="MYB_LIKE"/>
    <property type="match status" value="1"/>
</dbReference>
<dbReference type="InterPro" id="IPR001005">
    <property type="entry name" value="SANT/Myb"/>
</dbReference>
<evidence type="ECO:0000313" key="4">
    <source>
        <dbReference type="EMBL" id="KAF5386471.1"/>
    </source>
</evidence>
<feature type="compositionally biased region" description="Polar residues" evidence="1">
    <location>
        <begin position="122"/>
        <end position="138"/>
    </location>
</feature>
<dbReference type="InterPro" id="IPR017930">
    <property type="entry name" value="Myb_dom"/>
</dbReference>
<evidence type="ECO:0000256" key="1">
    <source>
        <dbReference type="SAM" id="MobiDB-lite"/>
    </source>
</evidence>
<feature type="compositionally biased region" description="Low complexity" evidence="1">
    <location>
        <begin position="90"/>
        <end position="99"/>
    </location>
</feature>
<feature type="domain" description="HTH myb-type" evidence="3">
    <location>
        <begin position="16"/>
        <end position="71"/>
    </location>
</feature>